<dbReference type="EMBL" id="JARYZI010000001">
    <property type="protein sequence ID" value="MDH8677128.1"/>
    <property type="molecule type" value="Genomic_DNA"/>
</dbReference>
<keyword evidence="3" id="KW-1185">Reference proteome</keyword>
<sequence>MDRAGIVVSQMGEYSRVKLVRHTACGNCGACQLGDDQKDIMLVAKNAVKAKDGDLVEVSMETGGVLSAAFIMYILPLVGLFIGLLVGQTFFKGSDVMTALLGLVFMAAIYLVIKMNDKRFLRNEKYTAKILKILQSEHDGMVPLA</sequence>
<dbReference type="Pfam" id="PF04246">
    <property type="entry name" value="RseC_MucC"/>
    <property type="match status" value="1"/>
</dbReference>
<feature type="transmembrane region" description="Helical" evidence="1">
    <location>
        <begin position="70"/>
        <end position="90"/>
    </location>
</feature>
<feature type="transmembrane region" description="Helical" evidence="1">
    <location>
        <begin position="96"/>
        <end position="113"/>
    </location>
</feature>
<dbReference type="RefSeq" id="WP_281092926.1">
    <property type="nucleotide sequence ID" value="NZ_JARYZI010000001.1"/>
</dbReference>
<gene>
    <name evidence="2" type="ORF">QE109_03150</name>
</gene>
<accession>A0ABT6N9N8</accession>
<protein>
    <submittedName>
        <fullName evidence="2">SoxR reducing system RseC family protein</fullName>
    </submittedName>
</protein>
<evidence type="ECO:0000256" key="1">
    <source>
        <dbReference type="SAM" id="Phobius"/>
    </source>
</evidence>
<keyword evidence="1" id="KW-0472">Membrane</keyword>
<name>A0ABT6N9N8_9FIRM</name>
<comment type="caution">
    <text evidence="2">The sequence shown here is derived from an EMBL/GenBank/DDBJ whole genome shotgun (WGS) entry which is preliminary data.</text>
</comment>
<evidence type="ECO:0000313" key="3">
    <source>
        <dbReference type="Proteomes" id="UP001158045"/>
    </source>
</evidence>
<keyword evidence="1" id="KW-1133">Transmembrane helix</keyword>
<dbReference type="PIRSF" id="PIRSF004923">
    <property type="entry name" value="RseC"/>
    <property type="match status" value="1"/>
</dbReference>
<organism evidence="2 3">
    <name type="scientific">Fusibacter bizertensis</name>
    <dbReference type="NCBI Taxonomy" id="1488331"/>
    <lineage>
        <taxon>Bacteria</taxon>
        <taxon>Bacillati</taxon>
        <taxon>Bacillota</taxon>
        <taxon>Clostridia</taxon>
        <taxon>Eubacteriales</taxon>
        <taxon>Eubacteriales Family XII. Incertae Sedis</taxon>
        <taxon>Fusibacter</taxon>
    </lineage>
</organism>
<reference evidence="2 3" key="1">
    <citation type="submission" date="2023-04" db="EMBL/GenBank/DDBJ databases">
        <title>Fusibacter bizertensis strain WBS, isolated from littoral bottom sediments of the Arctic seas - biochemical and genomic analysis.</title>
        <authorList>
            <person name="Brioukhanov A.L."/>
        </authorList>
    </citation>
    <scope>NUCLEOTIDE SEQUENCE [LARGE SCALE GENOMIC DNA]</scope>
    <source>
        <strain evidence="2 3">WBS</strain>
    </source>
</reference>
<keyword evidence="1" id="KW-0812">Transmembrane</keyword>
<proteinExistence type="predicted"/>
<evidence type="ECO:0000313" key="2">
    <source>
        <dbReference type="EMBL" id="MDH8677128.1"/>
    </source>
</evidence>
<dbReference type="PANTHER" id="PTHR35867:SF1">
    <property type="entry name" value="PROTEIN RSEC"/>
    <property type="match status" value="1"/>
</dbReference>
<dbReference type="InterPro" id="IPR007359">
    <property type="entry name" value="SigmaE_reg_RseC_MucC"/>
</dbReference>
<dbReference type="Proteomes" id="UP001158045">
    <property type="component" value="Unassembled WGS sequence"/>
</dbReference>
<dbReference type="PANTHER" id="PTHR35867">
    <property type="entry name" value="PROTEIN RSEC"/>
    <property type="match status" value="1"/>
</dbReference>
<dbReference type="InterPro" id="IPR026268">
    <property type="entry name" value="RseC"/>
</dbReference>